<dbReference type="EMBL" id="MU251883">
    <property type="protein sequence ID" value="KAG9228657.1"/>
    <property type="molecule type" value="Genomic_DNA"/>
</dbReference>
<comment type="caution">
    <text evidence="2">The sequence shown here is derived from an EMBL/GenBank/DDBJ whole genome shotgun (WGS) entry which is preliminary data.</text>
</comment>
<protein>
    <submittedName>
        <fullName evidence="2">Uncharacterized protein</fullName>
    </submittedName>
</protein>
<evidence type="ECO:0000256" key="1">
    <source>
        <dbReference type="SAM" id="Phobius"/>
    </source>
</evidence>
<keyword evidence="1" id="KW-1133">Transmembrane helix</keyword>
<evidence type="ECO:0000313" key="2">
    <source>
        <dbReference type="EMBL" id="KAG9228657.1"/>
    </source>
</evidence>
<organism evidence="2 3">
    <name type="scientific">Amylocarpus encephaloides</name>
    <dbReference type="NCBI Taxonomy" id="45428"/>
    <lineage>
        <taxon>Eukaryota</taxon>
        <taxon>Fungi</taxon>
        <taxon>Dikarya</taxon>
        <taxon>Ascomycota</taxon>
        <taxon>Pezizomycotina</taxon>
        <taxon>Leotiomycetes</taxon>
        <taxon>Helotiales</taxon>
        <taxon>Helotiales incertae sedis</taxon>
        <taxon>Amylocarpus</taxon>
    </lineage>
</organism>
<keyword evidence="1" id="KW-0812">Transmembrane</keyword>
<dbReference type="Proteomes" id="UP000824998">
    <property type="component" value="Unassembled WGS sequence"/>
</dbReference>
<name>A0A9P8C091_9HELO</name>
<keyword evidence="1" id="KW-0472">Membrane</keyword>
<accession>A0A9P8C091</accession>
<proteinExistence type="predicted"/>
<keyword evidence="3" id="KW-1185">Reference proteome</keyword>
<gene>
    <name evidence="2" type="ORF">BJ875DRAFT_489646</name>
</gene>
<reference evidence="2" key="1">
    <citation type="journal article" date="2021" name="IMA Fungus">
        <title>Genomic characterization of three marine fungi, including Emericellopsis atlantica sp. nov. with signatures of a generalist lifestyle and marine biomass degradation.</title>
        <authorList>
            <person name="Hagestad O.C."/>
            <person name="Hou L."/>
            <person name="Andersen J.H."/>
            <person name="Hansen E.H."/>
            <person name="Altermark B."/>
            <person name="Li C."/>
            <person name="Kuhnert E."/>
            <person name="Cox R.J."/>
            <person name="Crous P.W."/>
            <person name="Spatafora J.W."/>
            <person name="Lail K."/>
            <person name="Amirebrahimi M."/>
            <person name="Lipzen A."/>
            <person name="Pangilinan J."/>
            <person name="Andreopoulos W."/>
            <person name="Hayes R.D."/>
            <person name="Ng V."/>
            <person name="Grigoriev I.V."/>
            <person name="Jackson S.A."/>
            <person name="Sutton T.D.S."/>
            <person name="Dobson A.D.W."/>
            <person name="Rama T."/>
        </authorList>
    </citation>
    <scope>NUCLEOTIDE SEQUENCE</scope>
    <source>
        <strain evidence="2">TRa018bII</strain>
    </source>
</reference>
<dbReference type="AlphaFoldDB" id="A0A9P8C091"/>
<sequence>MSLAATSTLRTLLMKATRTPPRFSSGNLGQQTLIPSKPIRTFHPACGFTTKSPLLNSAPKQDVPPRNPQFESVSIWRMYHNSPRPVKIVLLTAFTLLATAETVGWGYWGWGKYKAWRGDEDVEVGGAVEK</sequence>
<evidence type="ECO:0000313" key="3">
    <source>
        <dbReference type="Proteomes" id="UP000824998"/>
    </source>
</evidence>
<feature type="transmembrane region" description="Helical" evidence="1">
    <location>
        <begin position="88"/>
        <end position="108"/>
    </location>
</feature>